<keyword evidence="2" id="KW-0472">Membrane</keyword>
<evidence type="ECO:0000259" key="4">
    <source>
        <dbReference type="PROSITE" id="PS50965"/>
    </source>
</evidence>
<proteinExistence type="predicted"/>
<protein>
    <submittedName>
        <fullName evidence="5">NERD domain-containing protein</fullName>
    </submittedName>
</protein>
<feature type="compositionally biased region" description="Acidic residues" evidence="1">
    <location>
        <begin position="695"/>
        <end position="710"/>
    </location>
</feature>
<dbReference type="PROSITE" id="PS50965">
    <property type="entry name" value="NERD"/>
    <property type="match status" value="1"/>
</dbReference>
<feature type="region of interest" description="Disordered" evidence="1">
    <location>
        <begin position="551"/>
        <end position="748"/>
    </location>
</feature>
<evidence type="ECO:0000256" key="3">
    <source>
        <dbReference type="SAM" id="SignalP"/>
    </source>
</evidence>
<feature type="chain" id="PRO_5045727574" evidence="3">
    <location>
        <begin position="22"/>
        <end position="748"/>
    </location>
</feature>
<reference evidence="5 6" key="1">
    <citation type="submission" date="2024-03" db="EMBL/GenBank/DDBJ databases">
        <title>Pseudoalteromonas qingdaonensis sp. nov., isolated from the intestines of marine benthic organisms.</title>
        <authorList>
            <person name="Lin X."/>
            <person name="Fang S."/>
            <person name="Hu X."/>
        </authorList>
    </citation>
    <scope>NUCLEOTIDE SEQUENCE [LARGE SCALE GENOMIC DNA]</scope>
    <source>
        <strain evidence="5 6">YIC-827</strain>
    </source>
</reference>
<keyword evidence="2" id="KW-1133">Transmembrane helix</keyword>
<accession>A0ABU9MU77</accession>
<dbReference type="Proteomes" id="UP001447008">
    <property type="component" value="Unassembled WGS sequence"/>
</dbReference>
<feature type="transmembrane region" description="Helical" evidence="2">
    <location>
        <begin position="198"/>
        <end position="219"/>
    </location>
</feature>
<feature type="compositionally biased region" description="Polar residues" evidence="1">
    <location>
        <begin position="468"/>
        <end position="479"/>
    </location>
</feature>
<dbReference type="InterPro" id="IPR011528">
    <property type="entry name" value="NERD"/>
</dbReference>
<evidence type="ECO:0000313" key="5">
    <source>
        <dbReference type="EMBL" id="MEM0514832.1"/>
    </source>
</evidence>
<name>A0ABU9MU77_9GAMM</name>
<feature type="compositionally biased region" description="Low complexity" evidence="1">
    <location>
        <begin position="564"/>
        <end position="574"/>
    </location>
</feature>
<feature type="signal peptide" evidence="3">
    <location>
        <begin position="1"/>
        <end position="21"/>
    </location>
</feature>
<feature type="region of interest" description="Disordered" evidence="1">
    <location>
        <begin position="119"/>
        <end position="188"/>
    </location>
</feature>
<keyword evidence="2" id="KW-0812">Transmembrane</keyword>
<keyword evidence="6" id="KW-1185">Reference proteome</keyword>
<feature type="compositionally biased region" description="Polar residues" evidence="1">
    <location>
        <begin position="520"/>
        <end position="534"/>
    </location>
</feature>
<feature type="compositionally biased region" description="Low complexity" evidence="1">
    <location>
        <begin position="675"/>
        <end position="694"/>
    </location>
</feature>
<evidence type="ECO:0000256" key="1">
    <source>
        <dbReference type="SAM" id="MobiDB-lite"/>
    </source>
</evidence>
<evidence type="ECO:0000256" key="2">
    <source>
        <dbReference type="SAM" id="Phobius"/>
    </source>
</evidence>
<dbReference type="EMBL" id="JBCGCU010000004">
    <property type="protein sequence ID" value="MEM0514832.1"/>
    <property type="molecule type" value="Genomic_DNA"/>
</dbReference>
<organism evidence="5 6">
    <name type="scientific">Pseudoalteromonas qingdaonensis</name>
    <dbReference type="NCBI Taxonomy" id="3131913"/>
    <lineage>
        <taxon>Bacteria</taxon>
        <taxon>Pseudomonadati</taxon>
        <taxon>Pseudomonadota</taxon>
        <taxon>Gammaproteobacteria</taxon>
        <taxon>Alteromonadales</taxon>
        <taxon>Pseudoalteromonadaceae</taxon>
        <taxon>Pseudoalteromonas</taxon>
    </lineage>
</organism>
<feature type="compositionally biased region" description="Polar residues" evidence="1">
    <location>
        <begin position="119"/>
        <end position="155"/>
    </location>
</feature>
<feature type="region of interest" description="Disordered" evidence="1">
    <location>
        <begin position="420"/>
        <end position="534"/>
    </location>
</feature>
<feature type="compositionally biased region" description="Low complexity" evidence="1">
    <location>
        <begin position="435"/>
        <end position="447"/>
    </location>
</feature>
<dbReference type="RefSeq" id="WP_342676965.1">
    <property type="nucleotide sequence ID" value="NZ_JBCGCU010000004.1"/>
</dbReference>
<feature type="compositionally biased region" description="Low complexity" evidence="1">
    <location>
        <begin position="497"/>
        <end position="519"/>
    </location>
</feature>
<evidence type="ECO:0000313" key="6">
    <source>
        <dbReference type="Proteomes" id="UP001447008"/>
    </source>
</evidence>
<feature type="compositionally biased region" description="Low complexity" evidence="1">
    <location>
        <begin position="156"/>
        <end position="180"/>
    </location>
</feature>
<feature type="compositionally biased region" description="Basic and acidic residues" evidence="1">
    <location>
        <begin position="643"/>
        <end position="657"/>
    </location>
</feature>
<sequence>MRLAFLIFVTLTLLQANEAEAREYNRAMCILLKQQMAQFDHSRTHPSYRKAQRDYDSNCPQLDKAQAQQQVQRTRPQVSATALVKPEPFTEQVKGANSADQALVSTKVQNDQNNALAGEITSPQTETPLTESQQVASETATKSDIETQASDLTTPANTQQSASDAAATQVAPAKATPAKVNPKPQPTAQASTNTLLDMAIPAIIALLVLIVGLATLLVLRKKRQDTPKVAKPKLSSEGEVKAIKKPSGLKMAWKKLTGSKHATLDPQLYSKFTAVPIAVGEQGKIAHIEHLLLSQFGVFMVAHIDVAGDIYGGEKAHDWTARHNGEDEKFANPLTVLREQAHALAQVLALPMQEIHCLILFNQDAVFKSPMPSSVLYEKDFVDHVLSISTQNYGEELSSIHKDKIKQLLAHGAYAPLNAAAHKPEPSEEADTDAAAEPAQQPTPQAPDEGEPQAPNVAPLRREPTAAKATSQSEGQQHSAEIHPFVRKKADASDEQPASPEAAPAEPSSSAEPETETAPQESKSTSQLTAQDWSSMSDEEFMAYLDQVTGYASSKATPSKADDAQAAAEQTTAAPLPQESADEFKSKASDEPVADSQQPQAHPEPNMDSQVPAEDIEPATHFSSEEEPQEETQPLGSQLTPATHHEAELEAETKAELETQLETEVSLDLNNADTQSLDDALLELESALAQQTPEQEQEPAPETEVEEDEEQNKKAKANPFANLSLDPNFTPQEEKIDIGAGPLESEKS</sequence>
<gene>
    <name evidence="5" type="ORF">WCN91_05235</name>
</gene>
<feature type="domain" description="NERD" evidence="4">
    <location>
        <begin position="249"/>
        <end position="367"/>
    </location>
</feature>
<dbReference type="Pfam" id="PF08378">
    <property type="entry name" value="NERD"/>
    <property type="match status" value="1"/>
</dbReference>
<comment type="caution">
    <text evidence="5">The sequence shown here is derived from an EMBL/GenBank/DDBJ whole genome shotgun (WGS) entry which is preliminary data.</text>
</comment>
<keyword evidence="3" id="KW-0732">Signal</keyword>